<name>A0ABQ4XRK4_9ASTR</name>
<accession>A0ABQ4XRK4</accession>
<evidence type="ECO:0000256" key="1">
    <source>
        <dbReference type="SAM" id="MobiDB-lite"/>
    </source>
</evidence>
<keyword evidence="3" id="KW-1185">Reference proteome</keyword>
<reference evidence="2" key="2">
    <citation type="submission" date="2022-01" db="EMBL/GenBank/DDBJ databases">
        <authorList>
            <person name="Yamashiro T."/>
            <person name="Shiraishi A."/>
            <person name="Satake H."/>
            <person name="Nakayama K."/>
        </authorList>
    </citation>
    <scope>NUCLEOTIDE SEQUENCE</scope>
</reference>
<feature type="region of interest" description="Disordered" evidence="1">
    <location>
        <begin position="162"/>
        <end position="191"/>
    </location>
</feature>
<evidence type="ECO:0000313" key="3">
    <source>
        <dbReference type="Proteomes" id="UP001151760"/>
    </source>
</evidence>
<sequence>MSFRRGGVGVERRELKMEGGIEVQRVIRIAVGSVRESDRRGGVFPSAPLKEVEGDMGLDLGRALSDGGLVTLISVISDDINLLLSSELSNKKDASTWDIMDLLCLDDTVAETLGMTHLQPDVNQLMVPVHHKRDRVPLLMFCLPCGSFFYSSDPFVSVEDYDNPDPADVVPENTTSGLEREGKIDASAGGGLTFSQLDDEARDAVL</sequence>
<dbReference type="EMBL" id="BQNB010009719">
    <property type="protein sequence ID" value="GJS67450.1"/>
    <property type="molecule type" value="Genomic_DNA"/>
</dbReference>
<proteinExistence type="predicted"/>
<protein>
    <submittedName>
        <fullName evidence="2">Uncharacterized protein</fullName>
    </submittedName>
</protein>
<organism evidence="2 3">
    <name type="scientific">Tanacetum coccineum</name>
    <dbReference type="NCBI Taxonomy" id="301880"/>
    <lineage>
        <taxon>Eukaryota</taxon>
        <taxon>Viridiplantae</taxon>
        <taxon>Streptophyta</taxon>
        <taxon>Embryophyta</taxon>
        <taxon>Tracheophyta</taxon>
        <taxon>Spermatophyta</taxon>
        <taxon>Magnoliopsida</taxon>
        <taxon>eudicotyledons</taxon>
        <taxon>Gunneridae</taxon>
        <taxon>Pentapetalae</taxon>
        <taxon>asterids</taxon>
        <taxon>campanulids</taxon>
        <taxon>Asterales</taxon>
        <taxon>Asteraceae</taxon>
        <taxon>Asteroideae</taxon>
        <taxon>Anthemideae</taxon>
        <taxon>Anthemidinae</taxon>
        <taxon>Tanacetum</taxon>
    </lineage>
</organism>
<comment type="caution">
    <text evidence="2">The sequence shown here is derived from an EMBL/GenBank/DDBJ whole genome shotgun (WGS) entry which is preliminary data.</text>
</comment>
<evidence type="ECO:0000313" key="2">
    <source>
        <dbReference type="EMBL" id="GJS67450.1"/>
    </source>
</evidence>
<reference evidence="2" key="1">
    <citation type="journal article" date="2022" name="Int. J. Mol. Sci.">
        <title>Draft Genome of Tanacetum Coccineum: Genomic Comparison of Closely Related Tanacetum-Family Plants.</title>
        <authorList>
            <person name="Yamashiro T."/>
            <person name="Shiraishi A."/>
            <person name="Nakayama K."/>
            <person name="Satake H."/>
        </authorList>
    </citation>
    <scope>NUCLEOTIDE SEQUENCE</scope>
</reference>
<gene>
    <name evidence="2" type="ORF">Tco_0682014</name>
</gene>
<dbReference type="Proteomes" id="UP001151760">
    <property type="component" value="Unassembled WGS sequence"/>
</dbReference>